<feature type="transmembrane region" description="Helical" evidence="2">
    <location>
        <begin position="210"/>
        <end position="232"/>
    </location>
</feature>
<dbReference type="RefSeq" id="WP_138932362.1">
    <property type="nucleotide sequence ID" value="NZ_SWMU01000003.1"/>
</dbReference>
<feature type="region of interest" description="Disordered" evidence="1">
    <location>
        <begin position="1"/>
        <end position="22"/>
    </location>
</feature>
<evidence type="ECO:0000256" key="2">
    <source>
        <dbReference type="SAM" id="Phobius"/>
    </source>
</evidence>
<proteinExistence type="predicted"/>
<dbReference type="PANTHER" id="PTHR20992:SF9">
    <property type="entry name" value="AT15442P-RELATED"/>
    <property type="match status" value="1"/>
</dbReference>
<accession>A0A4U5TQD9</accession>
<keyword evidence="2" id="KW-0472">Membrane</keyword>
<dbReference type="OrthoDB" id="9790659at2"/>
<evidence type="ECO:0000256" key="1">
    <source>
        <dbReference type="SAM" id="MobiDB-lite"/>
    </source>
</evidence>
<evidence type="ECO:0000313" key="4">
    <source>
        <dbReference type="Proteomes" id="UP000306552"/>
    </source>
</evidence>
<keyword evidence="4" id="KW-1185">Reference proteome</keyword>
<sequence>MESNQAEQDKAQDRKEENVKKSFKQSYGSLRSYILHLLDIRNETDRDSTMEAILKDIPFRGHNAWILIFSIIVASVGLNVSSTAVVIGAMLISPLMGPIVGLGFSVAINDLDTLKRSLVNLAVMVVLSVFTAFVYFSVSPLTELTPELAARTSPTILDVLVAIFGGLALIIAKTKKGTIVSVIMGVAIATALMPPLCTAGYGLAVWDLSIFGGAMYLFCINTIFIALSTFLVSKILRFPLVRYANSLRRRRISQLATVIAILVMLPSVYLFYVLLKKSYFEKSAKTFVTEELMVYKDAYLQKNTTNIEYSEEGKSLIEVSFLGKEIPAEVINLWKAKMKTYENLKDTKLRILQNKNSDNFNEYKYIKELKTRDSLELIASRQQIQFLSKRLDSIRKSSRRANVPFKDIVKEIKLNYEKVTDVAFAEMFIARNDVLDTIPSFRLTWDDKITLADKNTFENRLANWLAYKIKAKKVDVKIEPTGLLREENQ</sequence>
<protein>
    <submittedName>
        <fullName evidence="3">DUF389 domain-containing protein</fullName>
    </submittedName>
</protein>
<comment type="caution">
    <text evidence="3">The sequence shown here is derived from an EMBL/GenBank/DDBJ whole genome shotgun (WGS) entry which is preliminary data.</text>
</comment>
<organism evidence="3 4">
    <name type="scientific">Mesohalobacter halotolerans</name>
    <dbReference type="NCBI Taxonomy" id="1883405"/>
    <lineage>
        <taxon>Bacteria</taxon>
        <taxon>Pseudomonadati</taxon>
        <taxon>Bacteroidota</taxon>
        <taxon>Flavobacteriia</taxon>
        <taxon>Flavobacteriales</taxon>
        <taxon>Flavobacteriaceae</taxon>
        <taxon>Mesohalobacter</taxon>
    </lineage>
</organism>
<dbReference type="PANTHER" id="PTHR20992">
    <property type="entry name" value="AT15442P-RELATED"/>
    <property type="match status" value="1"/>
</dbReference>
<dbReference type="InterPro" id="IPR005240">
    <property type="entry name" value="DUF389"/>
</dbReference>
<name>A0A4U5TQD9_9FLAO</name>
<keyword evidence="2" id="KW-1133">Transmembrane helix</keyword>
<feature type="transmembrane region" description="Helical" evidence="2">
    <location>
        <begin position="252"/>
        <end position="275"/>
    </location>
</feature>
<dbReference type="EMBL" id="SWMU01000003">
    <property type="protein sequence ID" value="TKS56246.1"/>
    <property type="molecule type" value="Genomic_DNA"/>
</dbReference>
<keyword evidence="2" id="KW-0812">Transmembrane</keyword>
<dbReference type="AlphaFoldDB" id="A0A4U5TQD9"/>
<feature type="transmembrane region" description="Helical" evidence="2">
    <location>
        <begin position="64"/>
        <end position="80"/>
    </location>
</feature>
<feature type="transmembrane region" description="Helical" evidence="2">
    <location>
        <begin position="179"/>
        <end position="204"/>
    </location>
</feature>
<gene>
    <name evidence="3" type="ORF">FCN74_09585</name>
</gene>
<dbReference type="Pfam" id="PF04087">
    <property type="entry name" value="DUF389"/>
    <property type="match status" value="1"/>
</dbReference>
<feature type="transmembrane region" description="Helical" evidence="2">
    <location>
        <begin position="86"/>
        <end position="106"/>
    </location>
</feature>
<feature type="compositionally biased region" description="Basic and acidic residues" evidence="1">
    <location>
        <begin position="7"/>
        <end position="20"/>
    </location>
</feature>
<feature type="transmembrane region" description="Helical" evidence="2">
    <location>
        <begin position="156"/>
        <end position="172"/>
    </location>
</feature>
<dbReference type="Proteomes" id="UP000306552">
    <property type="component" value="Unassembled WGS sequence"/>
</dbReference>
<evidence type="ECO:0000313" key="3">
    <source>
        <dbReference type="EMBL" id="TKS56246.1"/>
    </source>
</evidence>
<feature type="transmembrane region" description="Helical" evidence="2">
    <location>
        <begin position="118"/>
        <end position="136"/>
    </location>
</feature>
<reference evidence="3 4" key="1">
    <citation type="submission" date="2019-04" db="EMBL/GenBank/DDBJ databases">
        <title>Psychroflexus halotolerans sp. nov., isolated from a marine solar saltern.</title>
        <authorList>
            <person name="Feng X."/>
        </authorList>
    </citation>
    <scope>NUCLEOTIDE SEQUENCE [LARGE SCALE GENOMIC DNA]</scope>
    <source>
        <strain evidence="3 4">WDS2C27</strain>
    </source>
</reference>